<gene>
    <name evidence="1" type="ORF">KRR39_09305</name>
</gene>
<evidence type="ECO:0000313" key="1">
    <source>
        <dbReference type="EMBL" id="QWZ09899.1"/>
    </source>
</evidence>
<accession>A0A975T1J7</accession>
<dbReference type="AlphaFoldDB" id="A0A975T1J7"/>
<protein>
    <submittedName>
        <fullName evidence="1">Uncharacterized protein</fullName>
    </submittedName>
</protein>
<evidence type="ECO:0000313" key="2">
    <source>
        <dbReference type="Proteomes" id="UP000683575"/>
    </source>
</evidence>
<dbReference type="KEGG" id="nps:KRR39_09305"/>
<dbReference type="PROSITE" id="PS51318">
    <property type="entry name" value="TAT"/>
    <property type="match status" value="1"/>
</dbReference>
<organism evidence="1 2">
    <name type="scientific">Nocardioides panacis</name>
    <dbReference type="NCBI Taxonomy" id="2849501"/>
    <lineage>
        <taxon>Bacteria</taxon>
        <taxon>Bacillati</taxon>
        <taxon>Actinomycetota</taxon>
        <taxon>Actinomycetes</taxon>
        <taxon>Propionibacteriales</taxon>
        <taxon>Nocardioidaceae</taxon>
        <taxon>Nocardioides</taxon>
    </lineage>
</organism>
<name>A0A975T1J7_9ACTN</name>
<sequence length="489" mass="53069">MSDQPLLSRRTVLAGAAGLLVSACTATTPPSEKEQTIFDLSLTERHRYRPFHVVAPGFVQDGREGEDETGAVTRGDRSPQAPFAAVEVDVVRPGGVLVAGLSTAAGDRVFATWNAGTRTAALEVRAGGVTRVLRRARTELPPGSTLGFVLCENQATVLVRTPDAAWRPVLTERDKVSALVDLRDPATLASYTYTWGVRSGSAVLGDVRAGLFGMTGLRDPHVVQHADGRPLVRDGKLYLTWTCAGLGFFTAAHWAVFTLDLADPTRLEQVAQLYSRRDGLLLGDHAGQLVRDGDRWLVATSSWGDFDGSGVHVRHLTTTDDLLAGVHLLETTRTELPTDVGCWDPGFTRIGDRWRVGFVESPSQDPFDFHPALAQTSAGSPFEGLERVGAADDLHQTEGPVLARVGDRWWFLASDGEARHYPVFDLQMRRVGRLDAPYPTNIPHPQLVQRAEELGGGWLMVTFDGTQYAEDVMGYGGHGDVVVLGSRDD</sequence>
<dbReference type="RefSeq" id="WP_216941745.1">
    <property type="nucleotide sequence ID" value="NZ_CP077062.1"/>
</dbReference>
<dbReference type="Proteomes" id="UP000683575">
    <property type="component" value="Chromosome"/>
</dbReference>
<reference evidence="1" key="1">
    <citation type="submission" date="2021-06" db="EMBL/GenBank/DDBJ databases">
        <title>Complete genome sequence of Nocardioides sp. G188.</title>
        <authorList>
            <person name="Im W.-T."/>
        </authorList>
    </citation>
    <scope>NUCLEOTIDE SEQUENCE</scope>
    <source>
        <strain evidence="1">G188</strain>
    </source>
</reference>
<proteinExistence type="predicted"/>
<keyword evidence="2" id="KW-1185">Reference proteome</keyword>
<dbReference type="EMBL" id="CP077062">
    <property type="protein sequence ID" value="QWZ09899.1"/>
    <property type="molecule type" value="Genomic_DNA"/>
</dbReference>
<dbReference type="InterPro" id="IPR006311">
    <property type="entry name" value="TAT_signal"/>
</dbReference>